<dbReference type="PANTHER" id="PTHR48229">
    <property type="entry name" value="CAIB/BAIF FAMILY ENZYME (AFU_ORTHOLOGUE AFUA_1G05360)-RELATED"/>
    <property type="match status" value="1"/>
</dbReference>
<dbReference type="AlphaFoldDB" id="A0A149PC10"/>
<dbReference type="Proteomes" id="UP000075613">
    <property type="component" value="Unassembled WGS sequence"/>
</dbReference>
<dbReference type="EMBL" id="LRBG01000039">
    <property type="protein sequence ID" value="KXU82546.1"/>
    <property type="molecule type" value="Genomic_DNA"/>
</dbReference>
<name>A0A149PC10_9BURK</name>
<evidence type="ECO:0000313" key="1">
    <source>
        <dbReference type="EMBL" id="KXU82546.1"/>
    </source>
</evidence>
<organism evidence="1 2">
    <name type="scientific">Paraburkholderia monticola</name>
    <dbReference type="NCBI Taxonomy" id="1399968"/>
    <lineage>
        <taxon>Bacteria</taxon>
        <taxon>Pseudomonadati</taxon>
        <taxon>Pseudomonadota</taxon>
        <taxon>Betaproteobacteria</taxon>
        <taxon>Burkholderiales</taxon>
        <taxon>Burkholderiaceae</taxon>
        <taxon>Paraburkholderia</taxon>
    </lineage>
</organism>
<dbReference type="STRING" id="1399968.CI15_34060"/>
<dbReference type="InterPro" id="IPR023606">
    <property type="entry name" value="CoA-Trfase_III_dom_1_sf"/>
</dbReference>
<reference evidence="1 2" key="1">
    <citation type="journal article" date="2015" name="Int. J. Syst. Evol. Microbiol.">
        <title>Burkholderia monticola sp. nov., isolated from mountain soil.</title>
        <authorList>
            <person name="Baek I."/>
            <person name="Seo B."/>
            <person name="Lee I."/>
            <person name="Yi H."/>
            <person name="Chun J."/>
        </authorList>
    </citation>
    <scope>NUCLEOTIDE SEQUENCE [LARGE SCALE GENOMIC DNA]</scope>
    <source>
        <strain evidence="1 2">JC2948</strain>
    </source>
</reference>
<gene>
    <name evidence="1" type="ORF">CI15_34060</name>
</gene>
<dbReference type="Gene3D" id="3.30.1540.10">
    <property type="entry name" value="formyl-coa transferase, domain 3"/>
    <property type="match status" value="1"/>
</dbReference>
<dbReference type="GO" id="GO:0003824">
    <property type="term" value="F:catalytic activity"/>
    <property type="evidence" value="ECO:0007669"/>
    <property type="project" value="InterPro"/>
</dbReference>
<dbReference type="InterPro" id="IPR006311">
    <property type="entry name" value="TAT_signal"/>
</dbReference>
<proteinExistence type="predicted"/>
<dbReference type="Pfam" id="PF02515">
    <property type="entry name" value="CoA_transf_3"/>
    <property type="match status" value="1"/>
</dbReference>
<dbReference type="PROSITE" id="PS51318">
    <property type="entry name" value="TAT"/>
    <property type="match status" value="1"/>
</dbReference>
<sequence>MSDFNIERRDFLRETGAAALGIALTSTIGSGAYAQTSAATQPFDIDKAFAQYMHDIGATPGDAGGKVVFTGRDPIVRSHALIGSCMAIPAMGAGVLSAAIWSDRTGQPQDVKVDLREAVYNVNPLLGIIMKVRIAMGVVPADDAVARNFSFEPTVNGRWYQAPLGVGNPITFQAFPTKDGRMFTLSGPYPHLMDRIVKMLKTYPDRKAIAHSIKQWNSADLDEAIGTARVCGGMHRTAAEWLRHPQGKYLAGVPLIEIVKVADSAPIPYTDKPTQPLSGIKVLSLTHVIAGTTAARTLAEQGAQVLHIARDQSFEHEALVTDVNVGMRSTFLDLTKAADKQALTALLPQADVFIEGFSGRSAERLGFGVEEVARQRPGVIYLSVRCYGWDGPWRDRPGFDMEGLTVTGFTMREGGGHPEFPSTYDDTEGVAGRPPAFPPTLVMNDYIAGYIGASGVLAALRRRAKEGGSYHVRVSLARSAMWFQSLGFIADTHFTPSAEQMMVPPETVNGLSAYGEIHRLAPLAKLSKTPGRWRDPLVVVRGSDSPVWES</sequence>
<dbReference type="SUPFAM" id="SSF89796">
    <property type="entry name" value="CoA-transferase family III (CaiB/BaiF)"/>
    <property type="match status" value="2"/>
</dbReference>
<dbReference type="PANTHER" id="PTHR48229:SF1">
    <property type="entry name" value="ALPHA METHYLACYL-COA RACEMASE-RELATED"/>
    <property type="match status" value="1"/>
</dbReference>
<dbReference type="InterPro" id="IPR003673">
    <property type="entry name" value="CoA-Trfase_fam_III"/>
</dbReference>
<dbReference type="RefSeq" id="WP_062137846.1">
    <property type="nucleotide sequence ID" value="NZ_LRBG01000039.1"/>
</dbReference>
<dbReference type="InterPro" id="IPR052985">
    <property type="entry name" value="CoA-trans_III_biosynth/detox"/>
</dbReference>
<comment type="caution">
    <text evidence="1">The sequence shown here is derived from an EMBL/GenBank/DDBJ whole genome shotgun (WGS) entry which is preliminary data.</text>
</comment>
<keyword evidence="2" id="KW-1185">Reference proteome</keyword>
<dbReference type="Gene3D" id="3.40.50.10540">
    <property type="entry name" value="Crotonobetainyl-coa:carnitine coa-transferase, domain 1"/>
    <property type="match status" value="2"/>
</dbReference>
<dbReference type="InterPro" id="IPR044855">
    <property type="entry name" value="CoA-Trfase_III_dom3_sf"/>
</dbReference>
<dbReference type="OrthoDB" id="9058532at2"/>
<accession>A0A149PC10</accession>
<evidence type="ECO:0008006" key="3">
    <source>
        <dbReference type="Google" id="ProtNLM"/>
    </source>
</evidence>
<protein>
    <recommendedName>
        <fullName evidence="3">Carnitine dehydratase</fullName>
    </recommendedName>
</protein>
<evidence type="ECO:0000313" key="2">
    <source>
        <dbReference type="Proteomes" id="UP000075613"/>
    </source>
</evidence>